<reference evidence="1" key="1">
    <citation type="submission" date="2021-02" db="EMBL/GenBank/DDBJ databases">
        <authorList>
            <person name="Nowell W R."/>
        </authorList>
    </citation>
    <scope>NUCLEOTIDE SEQUENCE</scope>
</reference>
<dbReference type="Proteomes" id="UP000663882">
    <property type="component" value="Unassembled WGS sequence"/>
</dbReference>
<gene>
    <name evidence="1" type="ORF">RFH988_LOCUS32041</name>
</gene>
<proteinExistence type="predicted"/>
<accession>A0A815H0Z1</accession>
<sequence>MIDPKNNFR</sequence>
<feature type="non-terminal residue" evidence="1">
    <location>
        <position position="1"/>
    </location>
</feature>
<organism evidence="1 2">
    <name type="scientific">Rotaria sordida</name>
    <dbReference type="NCBI Taxonomy" id="392033"/>
    <lineage>
        <taxon>Eukaryota</taxon>
        <taxon>Metazoa</taxon>
        <taxon>Spiralia</taxon>
        <taxon>Gnathifera</taxon>
        <taxon>Rotifera</taxon>
        <taxon>Eurotatoria</taxon>
        <taxon>Bdelloidea</taxon>
        <taxon>Philodinida</taxon>
        <taxon>Philodinidae</taxon>
        <taxon>Rotaria</taxon>
    </lineage>
</organism>
<evidence type="ECO:0000313" key="2">
    <source>
        <dbReference type="Proteomes" id="UP000663882"/>
    </source>
</evidence>
<name>A0A815H0Z1_9BILA</name>
<protein>
    <submittedName>
        <fullName evidence="1">Uncharacterized protein</fullName>
    </submittedName>
</protein>
<dbReference type="EMBL" id="CAJNOO010003599">
    <property type="protein sequence ID" value="CAF1345984.1"/>
    <property type="molecule type" value="Genomic_DNA"/>
</dbReference>
<comment type="caution">
    <text evidence="1">The sequence shown here is derived from an EMBL/GenBank/DDBJ whole genome shotgun (WGS) entry which is preliminary data.</text>
</comment>
<evidence type="ECO:0000313" key="1">
    <source>
        <dbReference type="EMBL" id="CAF1345984.1"/>
    </source>
</evidence>